<name>A0AAW1MXD0_SAPOF</name>
<dbReference type="PANTHER" id="PTHR36716">
    <property type="entry name" value="F3H9.20 PROTEIN"/>
    <property type="match status" value="1"/>
</dbReference>
<feature type="transmembrane region" description="Helical" evidence="1">
    <location>
        <begin position="72"/>
        <end position="94"/>
    </location>
</feature>
<reference evidence="2" key="1">
    <citation type="submission" date="2024-03" db="EMBL/GenBank/DDBJ databases">
        <title>WGS assembly of Saponaria officinalis var. Norfolk2.</title>
        <authorList>
            <person name="Jenkins J."/>
            <person name="Shu S."/>
            <person name="Grimwood J."/>
            <person name="Barry K."/>
            <person name="Goodstein D."/>
            <person name="Schmutz J."/>
            <person name="Leebens-Mack J."/>
            <person name="Osbourn A."/>
        </authorList>
    </citation>
    <scope>NUCLEOTIDE SEQUENCE [LARGE SCALE GENOMIC DNA]</scope>
    <source>
        <strain evidence="2">JIC</strain>
    </source>
</reference>
<feature type="transmembrane region" description="Helical" evidence="1">
    <location>
        <begin position="222"/>
        <end position="240"/>
    </location>
</feature>
<keyword evidence="3" id="KW-1185">Reference proteome</keyword>
<feature type="transmembrane region" description="Helical" evidence="1">
    <location>
        <begin position="137"/>
        <end position="155"/>
    </location>
</feature>
<evidence type="ECO:0000256" key="1">
    <source>
        <dbReference type="SAM" id="Phobius"/>
    </source>
</evidence>
<feature type="transmembrane region" description="Helical" evidence="1">
    <location>
        <begin position="167"/>
        <end position="188"/>
    </location>
</feature>
<evidence type="ECO:0000313" key="3">
    <source>
        <dbReference type="Proteomes" id="UP001443914"/>
    </source>
</evidence>
<gene>
    <name evidence="2" type="ORF">RND81_02G250600</name>
</gene>
<evidence type="ECO:0008006" key="4">
    <source>
        <dbReference type="Google" id="ProtNLM"/>
    </source>
</evidence>
<sequence>MASSMVMAAAAMSSHVVLVKPGVMGRSLLNSTRQKRGRSEWSCKATEQTQAPTYQGVYGPWTIEPSDVREVVLYRSGLVVAATSFVVASSAAFLPESFMLRDLVDSNLDLLYLFGAAGLGVSLYLIHIYVTEIKRTLQALWLSGSVGSLLAYFTLARPAGLGLVHYVLHNPAAIWFIGPLFASLTGLVIKEGLCYGKLEAALLAFIIPTCLLGHLTGTMDDGVKTCLLGVWVAFFAIFSARKFTQPLKDDIGDKSVFMFNALPPEEKAARIEESRQQKF</sequence>
<dbReference type="PANTHER" id="PTHR36716:SF2">
    <property type="entry name" value="F3H9.20 PROTEIN"/>
    <property type="match status" value="1"/>
</dbReference>
<keyword evidence="1" id="KW-0812">Transmembrane</keyword>
<protein>
    <recommendedName>
        <fullName evidence="4">Integral membrane protein</fullName>
    </recommendedName>
</protein>
<feature type="transmembrane region" description="Helical" evidence="1">
    <location>
        <begin position="200"/>
        <end position="216"/>
    </location>
</feature>
<keyword evidence="1" id="KW-0472">Membrane</keyword>
<dbReference type="Pfam" id="PF10063">
    <property type="entry name" value="DUF2301"/>
    <property type="match status" value="1"/>
</dbReference>
<accession>A0AAW1MXD0</accession>
<dbReference type="Proteomes" id="UP001443914">
    <property type="component" value="Unassembled WGS sequence"/>
</dbReference>
<dbReference type="EMBL" id="JBDFQZ010000002">
    <property type="protein sequence ID" value="KAK9751214.1"/>
    <property type="molecule type" value="Genomic_DNA"/>
</dbReference>
<keyword evidence="1" id="KW-1133">Transmembrane helix</keyword>
<organism evidence="2 3">
    <name type="scientific">Saponaria officinalis</name>
    <name type="common">Common soapwort</name>
    <name type="synonym">Lychnis saponaria</name>
    <dbReference type="NCBI Taxonomy" id="3572"/>
    <lineage>
        <taxon>Eukaryota</taxon>
        <taxon>Viridiplantae</taxon>
        <taxon>Streptophyta</taxon>
        <taxon>Embryophyta</taxon>
        <taxon>Tracheophyta</taxon>
        <taxon>Spermatophyta</taxon>
        <taxon>Magnoliopsida</taxon>
        <taxon>eudicotyledons</taxon>
        <taxon>Gunneridae</taxon>
        <taxon>Pentapetalae</taxon>
        <taxon>Caryophyllales</taxon>
        <taxon>Caryophyllaceae</taxon>
        <taxon>Caryophylleae</taxon>
        <taxon>Saponaria</taxon>
    </lineage>
</organism>
<comment type="caution">
    <text evidence="2">The sequence shown here is derived from an EMBL/GenBank/DDBJ whole genome shotgun (WGS) entry which is preliminary data.</text>
</comment>
<proteinExistence type="predicted"/>
<dbReference type="AlphaFoldDB" id="A0AAW1MXD0"/>
<feature type="transmembrane region" description="Helical" evidence="1">
    <location>
        <begin position="110"/>
        <end position="130"/>
    </location>
</feature>
<dbReference type="GO" id="GO:0009507">
    <property type="term" value="C:chloroplast"/>
    <property type="evidence" value="ECO:0007669"/>
    <property type="project" value="TreeGrafter"/>
</dbReference>
<dbReference type="InterPro" id="IPR019275">
    <property type="entry name" value="DUF2301"/>
</dbReference>
<evidence type="ECO:0000313" key="2">
    <source>
        <dbReference type="EMBL" id="KAK9751214.1"/>
    </source>
</evidence>